<feature type="compositionally biased region" description="Basic and acidic residues" evidence="1">
    <location>
        <begin position="9"/>
        <end position="23"/>
    </location>
</feature>
<evidence type="ECO:0000313" key="3">
    <source>
        <dbReference type="Proteomes" id="UP000652761"/>
    </source>
</evidence>
<dbReference type="EMBL" id="NMUH01000305">
    <property type="protein sequence ID" value="MQL76570.1"/>
    <property type="molecule type" value="Genomic_DNA"/>
</dbReference>
<dbReference type="Proteomes" id="UP000652761">
    <property type="component" value="Unassembled WGS sequence"/>
</dbReference>
<comment type="caution">
    <text evidence="2">The sequence shown here is derived from an EMBL/GenBank/DDBJ whole genome shotgun (WGS) entry which is preliminary data.</text>
</comment>
<organism evidence="2 3">
    <name type="scientific">Colocasia esculenta</name>
    <name type="common">Wild taro</name>
    <name type="synonym">Arum esculentum</name>
    <dbReference type="NCBI Taxonomy" id="4460"/>
    <lineage>
        <taxon>Eukaryota</taxon>
        <taxon>Viridiplantae</taxon>
        <taxon>Streptophyta</taxon>
        <taxon>Embryophyta</taxon>
        <taxon>Tracheophyta</taxon>
        <taxon>Spermatophyta</taxon>
        <taxon>Magnoliopsida</taxon>
        <taxon>Liliopsida</taxon>
        <taxon>Araceae</taxon>
        <taxon>Aroideae</taxon>
        <taxon>Colocasieae</taxon>
        <taxon>Colocasia</taxon>
    </lineage>
</organism>
<dbReference type="AlphaFoldDB" id="A0A843U3R1"/>
<sequence>MISTSSKSSDSDREFVQESKEGSECTSSNPTMRARFTCSFSDSELDELDDSELVKKPTFWYKPQCGSARHKPLARFYTVYSPTAGQKSFLEKKEQS</sequence>
<reference evidence="2" key="1">
    <citation type="submission" date="2017-07" db="EMBL/GenBank/DDBJ databases">
        <title>Taro Niue Genome Assembly and Annotation.</title>
        <authorList>
            <person name="Atibalentja N."/>
            <person name="Keating K."/>
            <person name="Fields C.J."/>
        </authorList>
    </citation>
    <scope>NUCLEOTIDE SEQUENCE</scope>
    <source>
        <strain evidence="2">Niue_2</strain>
        <tissue evidence="2">Leaf</tissue>
    </source>
</reference>
<keyword evidence="3" id="KW-1185">Reference proteome</keyword>
<evidence type="ECO:0000256" key="1">
    <source>
        <dbReference type="SAM" id="MobiDB-lite"/>
    </source>
</evidence>
<feature type="region of interest" description="Disordered" evidence="1">
    <location>
        <begin position="1"/>
        <end position="31"/>
    </location>
</feature>
<name>A0A843U3R1_COLES</name>
<accession>A0A843U3R1</accession>
<protein>
    <submittedName>
        <fullName evidence="2">Uncharacterized protein</fullName>
    </submittedName>
</protein>
<evidence type="ECO:0000313" key="2">
    <source>
        <dbReference type="EMBL" id="MQL76570.1"/>
    </source>
</evidence>
<gene>
    <name evidence="2" type="ORF">Taro_008961</name>
</gene>
<proteinExistence type="predicted"/>